<reference evidence="8 9" key="1">
    <citation type="submission" date="2024-04" db="EMBL/GenBank/DDBJ databases">
        <title>Defined microbial consortia suppress multidrug-resistant proinflammatory Enterobacteriaceae via ecological control.</title>
        <authorList>
            <person name="Furuichi M."/>
            <person name="Kawaguchi T."/>
            <person name="Pust M."/>
            <person name="Yasuma K."/>
            <person name="Plichta D."/>
            <person name="Hasegawa N."/>
            <person name="Ohya T."/>
            <person name="Bhattarai S."/>
            <person name="Sasajima S."/>
            <person name="Aoto Y."/>
            <person name="Tuganbaev T."/>
            <person name="Yaginuma M."/>
            <person name="Ueda M."/>
            <person name="Okahashi N."/>
            <person name="Amafuji K."/>
            <person name="Kiridooshi Y."/>
            <person name="Sugita K."/>
            <person name="Strazar M."/>
            <person name="Skelly A."/>
            <person name="Suda W."/>
            <person name="Hattori M."/>
            <person name="Nakamoto N."/>
            <person name="Caballero S."/>
            <person name="Norman J."/>
            <person name="Olle B."/>
            <person name="Tanoue T."/>
            <person name="Arita M."/>
            <person name="Bucci V."/>
            <person name="Atarashi K."/>
            <person name="Xavier R."/>
            <person name="Honda K."/>
        </authorList>
    </citation>
    <scope>NUCLEOTIDE SEQUENCE [LARGE SCALE GENOMIC DNA]</scope>
    <source>
        <strain evidence="9">f13</strain>
    </source>
</reference>
<dbReference type="InterPro" id="IPR003964">
    <property type="entry name" value="Carb_kinase"/>
</dbReference>
<dbReference type="PRINTS" id="PR01469">
    <property type="entry name" value="CARBMTKINASE"/>
</dbReference>
<comment type="similarity">
    <text evidence="2">Belongs to the carbamate kinase family.</text>
</comment>
<dbReference type="Proteomes" id="UP001600894">
    <property type="component" value="Unassembled WGS sequence"/>
</dbReference>
<dbReference type="Gene3D" id="3.40.1160.10">
    <property type="entry name" value="Acetylglutamate kinase-like"/>
    <property type="match status" value="1"/>
</dbReference>
<evidence type="ECO:0000256" key="1">
    <source>
        <dbReference type="ARBA" id="ARBA00005118"/>
    </source>
</evidence>
<dbReference type="InterPro" id="IPR001048">
    <property type="entry name" value="Asp/Glu/Uridylate_kinase"/>
</dbReference>
<dbReference type="Pfam" id="PF00696">
    <property type="entry name" value="AA_kinase"/>
    <property type="match status" value="1"/>
</dbReference>
<dbReference type="PANTHER" id="PTHR30409:SF1">
    <property type="entry name" value="CARBAMATE KINASE-RELATED"/>
    <property type="match status" value="1"/>
</dbReference>
<dbReference type="EC" id="2.7.2.2" evidence="3"/>
<evidence type="ECO:0000256" key="6">
    <source>
        <dbReference type="ARBA" id="ARBA00048467"/>
    </source>
</evidence>
<evidence type="ECO:0000256" key="3">
    <source>
        <dbReference type="ARBA" id="ARBA00013070"/>
    </source>
</evidence>
<dbReference type="GO" id="GO:0016301">
    <property type="term" value="F:kinase activity"/>
    <property type="evidence" value="ECO:0007669"/>
    <property type="project" value="UniProtKB-KW"/>
</dbReference>
<gene>
    <name evidence="8" type="primary">arcC_1</name>
    <name evidence="8" type="ORF">F130042H8_08240</name>
</gene>
<dbReference type="SUPFAM" id="SSF53633">
    <property type="entry name" value="Carbamate kinase-like"/>
    <property type="match status" value="1"/>
</dbReference>
<proteinExistence type="inferred from homology"/>
<protein>
    <recommendedName>
        <fullName evidence="3">carbamate kinase</fullName>
        <ecNumber evidence="3">2.7.2.2</ecNumber>
    </recommendedName>
</protein>
<keyword evidence="5 8" id="KW-0418">Kinase</keyword>
<name>A0ABQ0AUP6_9FIRM</name>
<dbReference type="CDD" id="cd04235">
    <property type="entry name" value="AAK_CK"/>
    <property type="match status" value="1"/>
</dbReference>
<organism evidence="8 9">
    <name type="scientific">Enterocloster alcoholdehydrogenati</name>
    <dbReference type="NCBI Taxonomy" id="2547410"/>
    <lineage>
        <taxon>Bacteria</taxon>
        <taxon>Bacillati</taxon>
        <taxon>Bacillota</taxon>
        <taxon>Clostridia</taxon>
        <taxon>Lachnospirales</taxon>
        <taxon>Lachnospiraceae</taxon>
        <taxon>Enterocloster</taxon>
    </lineage>
</organism>
<sequence>MRRSPVSKAKYASRARHLKTDVTISGGDMGLLKQIRWLWPAKITPSGNLQHIKRGILIMAKKRIVLAVGHKDMGTNLPEQKEAVKRTAKVIADFIQEGWQVAIVHSNAPQVGMIHTAMNEFGRQHDGYSSAPMSVCSAMSQGYIGYDLQNGIRAELIKRGIYKPVSTVLTQVTVDPYDEAFYTPVKTIGRIMSREEADEEEAKGNHVQETEGGYRRIVASPHPVAIVEIDAIKALLAADQIVIACGGGGIPVMEQGYNLRGASAIIEKDLATGLLAKETDADVMMILTSVDNVTLNYGTDQEQPIKHMTIAQATDYMNQGQFEFASMLPKISASIDFLACGKGRKAIITSLDKAEEALKGEAGTTIE</sequence>
<evidence type="ECO:0000256" key="4">
    <source>
        <dbReference type="ARBA" id="ARBA00022679"/>
    </source>
</evidence>
<evidence type="ECO:0000256" key="2">
    <source>
        <dbReference type="ARBA" id="ARBA00011066"/>
    </source>
</evidence>
<dbReference type="NCBIfam" id="NF009007">
    <property type="entry name" value="PRK12352.1"/>
    <property type="match status" value="1"/>
</dbReference>
<evidence type="ECO:0000313" key="8">
    <source>
        <dbReference type="EMBL" id="GAA6267764.1"/>
    </source>
</evidence>
<evidence type="ECO:0000313" key="9">
    <source>
        <dbReference type="Proteomes" id="UP001600894"/>
    </source>
</evidence>
<accession>A0ABQ0AUP6</accession>
<dbReference type="EMBL" id="BAABXL010000001">
    <property type="protein sequence ID" value="GAA6267764.1"/>
    <property type="molecule type" value="Genomic_DNA"/>
</dbReference>
<keyword evidence="9" id="KW-1185">Reference proteome</keyword>
<comment type="catalytic activity">
    <reaction evidence="6">
        <text>hydrogencarbonate + NH4(+) + ATP = carbamoyl phosphate + ADP + H2O + H(+)</text>
        <dbReference type="Rhea" id="RHEA:10152"/>
        <dbReference type="ChEBI" id="CHEBI:15377"/>
        <dbReference type="ChEBI" id="CHEBI:15378"/>
        <dbReference type="ChEBI" id="CHEBI:17544"/>
        <dbReference type="ChEBI" id="CHEBI:28938"/>
        <dbReference type="ChEBI" id="CHEBI:30616"/>
        <dbReference type="ChEBI" id="CHEBI:58228"/>
        <dbReference type="ChEBI" id="CHEBI:456216"/>
        <dbReference type="EC" id="2.7.2.2"/>
    </reaction>
</comment>
<comment type="caution">
    <text evidence="8">The sequence shown here is derived from an EMBL/GenBank/DDBJ whole genome shotgun (WGS) entry which is preliminary data.</text>
</comment>
<dbReference type="InterPro" id="IPR036393">
    <property type="entry name" value="AceGlu_kinase-like_sf"/>
</dbReference>
<dbReference type="PANTHER" id="PTHR30409">
    <property type="entry name" value="CARBAMATE KINASE"/>
    <property type="match status" value="1"/>
</dbReference>
<evidence type="ECO:0000256" key="5">
    <source>
        <dbReference type="ARBA" id="ARBA00022777"/>
    </source>
</evidence>
<feature type="domain" description="Aspartate/glutamate/uridylate kinase" evidence="7">
    <location>
        <begin position="75"/>
        <end position="349"/>
    </location>
</feature>
<comment type="pathway">
    <text evidence="1">Metabolic intermediate metabolism; carbamoyl phosphate degradation; CO(2) and NH(3) from carbamoyl phosphate: step 1/1.</text>
</comment>
<evidence type="ECO:0000259" key="7">
    <source>
        <dbReference type="Pfam" id="PF00696"/>
    </source>
</evidence>
<keyword evidence="4" id="KW-0808">Transferase</keyword>